<dbReference type="EMBL" id="UINC01035113">
    <property type="protein sequence ID" value="SVB27005.1"/>
    <property type="molecule type" value="Genomic_DNA"/>
</dbReference>
<protein>
    <submittedName>
        <fullName evidence="1">Uncharacterized protein</fullName>
    </submittedName>
</protein>
<name>A0A382CLN8_9ZZZZ</name>
<organism evidence="1">
    <name type="scientific">marine metagenome</name>
    <dbReference type="NCBI Taxonomy" id="408172"/>
    <lineage>
        <taxon>unclassified sequences</taxon>
        <taxon>metagenomes</taxon>
        <taxon>ecological metagenomes</taxon>
    </lineage>
</organism>
<evidence type="ECO:0000313" key="1">
    <source>
        <dbReference type="EMBL" id="SVB27005.1"/>
    </source>
</evidence>
<feature type="non-terminal residue" evidence="1">
    <location>
        <position position="1"/>
    </location>
</feature>
<reference evidence="1" key="1">
    <citation type="submission" date="2018-05" db="EMBL/GenBank/DDBJ databases">
        <authorList>
            <person name="Lanie J.A."/>
            <person name="Ng W.-L."/>
            <person name="Kazmierczak K.M."/>
            <person name="Andrzejewski T.M."/>
            <person name="Davidsen T.M."/>
            <person name="Wayne K.J."/>
            <person name="Tettelin H."/>
            <person name="Glass J.I."/>
            <person name="Rusch D."/>
            <person name="Podicherti R."/>
            <person name="Tsui H.-C.T."/>
            <person name="Winkler M.E."/>
        </authorList>
    </citation>
    <scope>NUCLEOTIDE SEQUENCE</scope>
</reference>
<sequence>VSSINTQLLDIIKKIEYEWGTFDCYLNILSSKIEKYNDYELDFSTLKKLFDLFDEKEMLNHQIDFYKKKYADAYKRYKKEKEIESERYSKIMKKVMDDDSILAEDKSSAIRKAMEDYIDLESDLSSEEEEWVEGHKKELSLKKEWLNHNMFCDSRPNFKEFFNEKYTRKNIQNAIIKYVDLLSDFDRLFHDPPDIYNDPSQEEPQSTLKTEMKYEMLKYFNDLCKLRDKFSKPKEMPSA</sequence>
<dbReference type="AlphaFoldDB" id="A0A382CLN8"/>
<proteinExistence type="predicted"/>
<gene>
    <name evidence="1" type="ORF">METZ01_LOCUS179859</name>
</gene>
<accession>A0A382CLN8</accession>